<sequence length="558" mass="60608">MPGNTDIIRTLLEKRGITKVDDVEIFLNPDYERDTHDPLAFLGMERAVSRLLAAIQGGERIAIYADFDCDGIPGAALFHDFLKKVGYENFIVYIPHRDREGYGFHKGAVEKLAADGVSLIITIDVGGGAADTVRFAKEKGIDVIIADHHEITGVIPDAAAFLNPKLGVYPFPDLCGTAVAWKLACATLTEGRKRNLLAFASVAEGWEKWLLDLVAIATVADMVPLVGENRALAHFGLKVLRKSPRLGIRALCTLLHIRQNELTEDDIGFSIAPRINAASRMDEPELALRLLTTQSPDEAERIAQKLERLNTSRKGVVGAVVREAKRKVRARFTKEERIVVVGNTEWKPALLGLAANSVLGERTGVVCLWGRDANGTIKGSCRSDGSISVTELFANAHDALLEYGGHKASGGFSVSAEHIHTLHETLARAASGVRQNAPEEKAAWDTAISLPNCSWNLLQELSRLAPFGMGNPKPILRISGGSVSAMRRFGKAKEHIEVSLECKTSGHTVRCFQFFTSPESFSAPPTPGRSVVALATLERDSYRGANALALRVTDLLLA</sequence>
<evidence type="ECO:0000256" key="2">
    <source>
        <dbReference type="ARBA" id="ARBA00019841"/>
    </source>
</evidence>
<evidence type="ECO:0000259" key="8">
    <source>
        <dbReference type="Pfam" id="PF17768"/>
    </source>
</evidence>
<dbReference type="SUPFAM" id="SSF64182">
    <property type="entry name" value="DHH phosphoesterases"/>
    <property type="match status" value="1"/>
</dbReference>
<dbReference type="Gene3D" id="2.40.50.460">
    <property type="match status" value="1"/>
</dbReference>
<organism evidence="9 10">
    <name type="scientific">Candidatus Kaiserbacteria bacterium RIFCSPLOWO2_01_FULL_50_24</name>
    <dbReference type="NCBI Taxonomy" id="1798507"/>
    <lineage>
        <taxon>Bacteria</taxon>
        <taxon>Candidatus Kaiseribacteriota</taxon>
    </lineage>
</organism>
<evidence type="ECO:0000256" key="5">
    <source>
        <dbReference type="ARBA" id="ARBA00022839"/>
    </source>
</evidence>
<dbReference type="GO" id="GO:0006310">
    <property type="term" value="P:DNA recombination"/>
    <property type="evidence" value="ECO:0007669"/>
    <property type="project" value="InterPro"/>
</dbReference>
<keyword evidence="5 9" id="KW-0269">Exonuclease</keyword>
<dbReference type="NCBIfam" id="TIGR00644">
    <property type="entry name" value="recJ"/>
    <property type="match status" value="1"/>
</dbReference>
<evidence type="ECO:0000259" key="6">
    <source>
        <dbReference type="Pfam" id="PF01368"/>
    </source>
</evidence>
<evidence type="ECO:0000313" key="10">
    <source>
        <dbReference type="Proteomes" id="UP000178587"/>
    </source>
</evidence>
<proteinExistence type="inferred from homology"/>
<accession>A0A1F6ERD7</accession>
<dbReference type="InterPro" id="IPR003156">
    <property type="entry name" value="DHHA1_dom"/>
</dbReference>
<dbReference type="InterPro" id="IPR004610">
    <property type="entry name" value="RecJ"/>
</dbReference>
<comment type="caution">
    <text evidence="9">The sequence shown here is derived from an EMBL/GenBank/DDBJ whole genome shotgun (WGS) entry which is preliminary data.</text>
</comment>
<gene>
    <name evidence="9" type="ORF">A3A34_01710</name>
</gene>
<dbReference type="Gene3D" id="3.90.1640.30">
    <property type="match status" value="1"/>
</dbReference>
<reference evidence="9 10" key="1">
    <citation type="journal article" date="2016" name="Nat. Commun.">
        <title>Thousands of microbial genomes shed light on interconnected biogeochemical processes in an aquifer system.</title>
        <authorList>
            <person name="Anantharaman K."/>
            <person name="Brown C.T."/>
            <person name="Hug L.A."/>
            <person name="Sharon I."/>
            <person name="Castelle C.J."/>
            <person name="Probst A.J."/>
            <person name="Thomas B.C."/>
            <person name="Singh A."/>
            <person name="Wilkins M.J."/>
            <person name="Karaoz U."/>
            <person name="Brodie E.L."/>
            <person name="Williams K.H."/>
            <person name="Hubbard S.S."/>
            <person name="Banfield J.F."/>
        </authorList>
    </citation>
    <scope>NUCLEOTIDE SEQUENCE [LARGE SCALE GENOMIC DNA]</scope>
</reference>
<dbReference type="GO" id="GO:0003676">
    <property type="term" value="F:nucleic acid binding"/>
    <property type="evidence" value="ECO:0007669"/>
    <property type="project" value="InterPro"/>
</dbReference>
<evidence type="ECO:0000256" key="3">
    <source>
        <dbReference type="ARBA" id="ARBA00022722"/>
    </source>
</evidence>
<evidence type="ECO:0000256" key="4">
    <source>
        <dbReference type="ARBA" id="ARBA00022801"/>
    </source>
</evidence>
<dbReference type="PANTHER" id="PTHR30255:SF2">
    <property type="entry name" value="SINGLE-STRANDED-DNA-SPECIFIC EXONUCLEASE RECJ"/>
    <property type="match status" value="1"/>
</dbReference>
<feature type="domain" description="DDH" evidence="6">
    <location>
        <begin position="60"/>
        <end position="218"/>
    </location>
</feature>
<dbReference type="Pfam" id="PF17768">
    <property type="entry name" value="RecJ_OB"/>
    <property type="match status" value="1"/>
</dbReference>
<feature type="domain" description="RecJ OB" evidence="8">
    <location>
        <begin position="445"/>
        <end position="554"/>
    </location>
</feature>
<feature type="domain" description="DHHA1" evidence="7">
    <location>
        <begin position="339"/>
        <end position="429"/>
    </location>
</feature>
<dbReference type="Pfam" id="PF01368">
    <property type="entry name" value="DHH"/>
    <property type="match status" value="1"/>
</dbReference>
<dbReference type="GO" id="GO:0008409">
    <property type="term" value="F:5'-3' exonuclease activity"/>
    <property type="evidence" value="ECO:0007669"/>
    <property type="project" value="InterPro"/>
</dbReference>
<evidence type="ECO:0000313" key="9">
    <source>
        <dbReference type="EMBL" id="OGG76187.1"/>
    </source>
</evidence>
<dbReference type="Proteomes" id="UP000178587">
    <property type="component" value="Unassembled WGS sequence"/>
</dbReference>
<dbReference type="InterPro" id="IPR001667">
    <property type="entry name" value="DDH_dom"/>
</dbReference>
<protein>
    <recommendedName>
        <fullName evidence="2">Single-stranded-DNA-specific exonuclease RecJ</fullName>
    </recommendedName>
</protein>
<comment type="similarity">
    <text evidence="1">Belongs to the RecJ family.</text>
</comment>
<evidence type="ECO:0000256" key="1">
    <source>
        <dbReference type="ARBA" id="ARBA00005915"/>
    </source>
</evidence>
<name>A0A1F6ERD7_9BACT</name>
<dbReference type="InterPro" id="IPR038763">
    <property type="entry name" value="DHH_sf"/>
</dbReference>
<dbReference type="Pfam" id="PF02272">
    <property type="entry name" value="DHHA1"/>
    <property type="match status" value="1"/>
</dbReference>
<keyword evidence="4" id="KW-0378">Hydrolase</keyword>
<dbReference type="STRING" id="1798507.A3A34_01710"/>
<dbReference type="InterPro" id="IPR051673">
    <property type="entry name" value="SSDNA_exonuclease_RecJ"/>
</dbReference>
<dbReference type="AlphaFoldDB" id="A0A1F6ERD7"/>
<dbReference type="EMBL" id="MFLU01000002">
    <property type="protein sequence ID" value="OGG76187.1"/>
    <property type="molecule type" value="Genomic_DNA"/>
</dbReference>
<dbReference type="GO" id="GO:0006281">
    <property type="term" value="P:DNA repair"/>
    <property type="evidence" value="ECO:0007669"/>
    <property type="project" value="InterPro"/>
</dbReference>
<dbReference type="InterPro" id="IPR041122">
    <property type="entry name" value="RecJ_OB"/>
</dbReference>
<dbReference type="PANTHER" id="PTHR30255">
    <property type="entry name" value="SINGLE-STRANDED-DNA-SPECIFIC EXONUCLEASE RECJ"/>
    <property type="match status" value="1"/>
</dbReference>
<keyword evidence="3" id="KW-0540">Nuclease</keyword>
<evidence type="ECO:0000259" key="7">
    <source>
        <dbReference type="Pfam" id="PF02272"/>
    </source>
</evidence>